<evidence type="ECO:0000313" key="3">
    <source>
        <dbReference type="Proteomes" id="UP000053660"/>
    </source>
</evidence>
<dbReference type="InterPro" id="IPR036282">
    <property type="entry name" value="Glutathione-S-Trfase_C_sf"/>
</dbReference>
<gene>
    <name evidence="2" type="ORF">OESDEN_21520</name>
</gene>
<sequence length="123" mass="13889">MMLRDLGCPEVLSPLLTPLMALMIRGKIEKRIVAGVGKLSSESYKDILKKDYDACQTLLGQQKYLFGDRITAADCTVFGHIAAILYFPANNYVKDLLKESYPTLVDYCNRVRDTVFGKEFTLE</sequence>
<accession>A0A0B1S1P0</accession>
<dbReference type="Pfam" id="PF17171">
    <property type="entry name" value="GST_C_6"/>
    <property type="match status" value="1"/>
</dbReference>
<organism evidence="2 3">
    <name type="scientific">Oesophagostomum dentatum</name>
    <name type="common">Nodular worm</name>
    <dbReference type="NCBI Taxonomy" id="61180"/>
    <lineage>
        <taxon>Eukaryota</taxon>
        <taxon>Metazoa</taxon>
        <taxon>Ecdysozoa</taxon>
        <taxon>Nematoda</taxon>
        <taxon>Chromadorea</taxon>
        <taxon>Rhabditida</taxon>
        <taxon>Rhabditina</taxon>
        <taxon>Rhabditomorpha</taxon>
        <taxon>Strongyloidea</taxon>
        <taxon>Strongylidae</taxon>
        <taxon>Oesophagostomum</taxon>
    </lineage>
</organism>
<dbReference type="AlphaFoldDB" id="A0A0B1S1P0"/>
<reference evidence="2 3" key="1">
    <citation type="submission" date="2014-03" db="EMBL/GenBank/DDBJ databases">
        <title>Draft genome of the hookworm Oesophagostomum dentatum.</title>
        <authorList>
            <person name="Mitreva M."/>
        </authorList>
    </citation>
    <scope>NUCLEOTIDE SEQUENCE [LARGE SCALE GENOMIC DNA]</scope>
    <source>
        <strain evidence="2 3">OD-Hann</strain>
    </source>
</reference>
<evidence type="ECO:0000259" key="1">
    <source>
        <dbReference type="PROSITE" id="PS50405"/>
    </source>
</evidence>
<dbReference type="PANTHER" id="PTHR12289:SF32">
    <property type="entry name" value="GST_C_6 DOMAIN-CONTAINING PROTEIN"/>
    <property type="match status" value="1"/>
</dbReference>
<dbReference type="OrthoDB" id="5809458at2759"/>
<proteinExistence type="predicted"/>
<dbReference type="PROSITE" id="PS50405">
    <property type="entry name" value="GST_CTER"/>
    <property type="match status" value="1"/>
</dbReference>
<keyword evidence="3" id="KW-1185">Reference proteome</keyword>
<dbReference type="CDD" id="cd03193">
    <property type="entry name" value="GST_C_Metaxin"/>
    <property type="match status" value="1"/>
</dbReference>
<protein>
    <recommendedName>
        <fullName evidence="1">GST C-terminal domain-containing protein</fullName>
    </recommendedName>
</protein>
<dbReference type="GO" id="GO:0005737">
    <property type="term" value="C:cytoplasm"/>
    <property type="evidence" value="ECO:0007669"/>
    <property type="project" value="TreeGrafter"/>
</dbReference>
<dbReference type="InterPro" id="IPR010987">
    <property type="entry name" value="Glutathione-S-Trfase_C-like"/>
</dbReference>
<name>A0A0B1S1P0_OESDE</name>
<dbReference type="Gene3D" id="1.20.1050.10">
    <property type="match status" value="1"/>
</dbReference>
<dbReference type="EMBL" id="KN608522">
    <property type="protein sequence ID" value="KHJ78854.1"/>
    <property type="molecule type" value="Genomic_DNA"/>
</dbReference>
<dbReference type="Proteomes" id="UP000053660">
    <property type="component" value="Unassembled WGS sequence"/>
</dbReference>
<dbReference type="SUPFAM" id="SSF47616">
    <property type="entry name" value="GST C-terminal domain-like"/>
    <property type="match status" value="1"/>
</dbReference>
<evidence type="ECO:0000313" key="2">
    <source>
        <dbReference type="EMBL" id="KHJ78854.1"/>
    </source>
</evidence>
<dbReference type="InterPro" id="IPR050931">
    <property type="entry name" value="Mito_Protein_Transport_Metaxin"/>
</dbReference>
<dbReference type="PANTHER" id="PTHR12289">
    <property type="entry name" value="METAXIN RELATED"/>
    <property type="match status" value="1"/>
</dbReference>
<dbReference type="InterPro" id="IPR033468">
    <property type="entry name" value="Metaxin_GST"/>
</dbReference>
<feature type="domain" description="GST C-terminal" evidence="1">
    <location>
        <begin position="1"/>
        <end position="123"/>
    </location>
</feature>